<proteinExistence type="predicted"/>
<protein>
    <submittedName>
        <fullName evidence="1">Uncharacterized protein</fullName>
    </submittedName>
</protein>
<evidence type="ECO:0000313" key="1">
    <source>
        <dbReference type="EMBL" id="ROO24065.1"/>
    </source>
</evidence>
<keyword evidence="2" id="KW-1185">Reference proteome</keyword>
<evidence type="ECO:0000313" key="2">
    <source>
        <dbReference type="Proteomes" id="UP000283993"/>
    </source>
</evidence>
<organism evidence="1 2">
    <name type="scientific">Salinisphaera orenii MK-B5</name>
    <dbReference type="NCBI Taxonomy" id="856730"/>
    <lineage>
        <taxon>Bacteria</taxon>
        <taxon>Pseudomonadati</taxon>
        <taxon>Pseudomonadota</taxon>
        <taxon>Gammaproteobacteria</taxon>
        <taxon>Salinisphaerales</taxon>
        <taxon>Salinisphaeraceae</taxon>
        <taxon>Salinisphaera</taxon>
    </lineage>
</organism>
<dbReference type="AlphaFoldDB" id="A0A423PES2"/>
<sequence>MNVYFYEAAAAEFGDAVDYYDQQLRAWADGFAKRWLKP</sequence>
<accession>A0A423PES2</accession>
<name>A0A423PES2_9GAMM</name>
<reference evidence="1 2" key="1">
    <citation type="submission" date="2013-10" db="EMBL/GenBank/DDBJ databases">
        <title>Salinisphaera orenii MK-B5 Genome Sequencing.</title>
        <authorList>
            <person name="Lai Q."/>
            <person name="Li C."/>
            <person name="Shao Z."/>
        </authorList>
    </citation>
    <scope>NUCLEOTIDE SEQUENCE [LARGE SCALE GENOMIC DNA]</scope>
    <source>
        <strain evidence="1 2">MK-B5</strain>
    </source>
</reference>
<dbReference type="EMBL" id="AYKH01000044">
    <property type="protein sequence ID" value="ROO24065.1"/>
    <property type="molecule type" value="Genomic_DNA"/>
</dbReference>
<dbReference type="Proteomes" id="UP000283993">
    <property type="component" value="Unassembled WGS sequence"/>
</dbReference>
<gene>
    <name evidence="1" type="ORF">SAOR_16240</name>
</gene>
<comment type="caution">
    <text evidence="1">The sequence shown here is derived from an EMBL/GenBank/DDBJ whole genome shotgun (WGS) entry which is preliminary data.</text>
</comment>